<dbReference type="EMBL" id="MN739917">
    <property type="protein sequence ID" value="QHT77351.1"/>
    <property type="molecule type" value="Genomic_DNA"/>
</dbReference>
<sequence length="394" mass="46369">MSNTKLNKNNNINNNIKSQVENIDDEWEKFISNDYDDDLDIDQLESNNSSNEITLNITENMNVDNDRNICDIPKATEIYISTKSKIAYLNQEIDLKAIFWEIPVIQYSMPQNGVIKKQMKFNSLEKEEVDYIKEKLKNELYYDEHIITSIDNPNGRIKFKDIRKVSVGISKKDIMSYRSKKKSAFYNCFVMILRINIENTFKEFHIKVFNTGKVEIPGIQNDEIYDQVLKTLLRTLQPYIKESLGYLQKSDTVLINSNFNCGFYINREALYDILKMKYNIQCIYDPCSYPGIQCKFYYNPEMDIEIQTGSQISKEYKDKYKQIVEVSFMIFRTGSILIVGMCNENVLYIIYEFIKKMLINEFHNISQHVILPGSNDLTKNKNKKIRKKQIFISV</sequence>
<protein>
    <submittedName>
        <fullName evidence="1">Uncharacterized protein</fullName>
    </submittedName>
</protein>
<dbReference type="Gene3D" id="3.30.310.10">
    <property type="entry name" value="TATA-Binding Protein"/>
    <property type="match status" value="1"/>
</dbReference>
<name>A0A6C0H9R1_9ZZZZ</name>
<dbReference type="AlphaFoldDB" id="A0A6C0H9R1"/>
<accession>A0A6C0H9R1</accession>
<dbReference type="InterPro" id="IPR012295">
    <property type="entry name" value="TBP_dom_sf"/>
</dbReference>
<evidence type="ECO:0000313" key="1">
    <source>
        <dbReference type="EMBL" id="QHT77351.1"/>
    </source>
</evidence>
<dbReference type="SUPFAM" id="SSF55945">
    <property type="entry name" value="TATA-box binding protein-like"/>
    <property type="match status" value="1"/>
</dbReference>
<reference evidence="1" key="1">
    <citation type="journal article" date="2020" name="Nature">
        <title>Giant virus diversity and host interactions through global metagenomics.</title>
        <authorList>
            <person name="Schulz F."/>
            <person name="Roux S."/>
            <person name="Paez-Espino D."/>
            <person name="Jungbluth S."/>
            <person name="Walsh D.A."/>
            <person name="Denef V.J."/>
            <person name="McMahon K.D."/>
            <person name="Konstantinidis K.T."/>
            <person name="Eloe-Fadrosh E.A."/>
            <person name="Kyrpides N.C."/>
            <person name="Woyke T."/>
        </authorList>
    </citation>
    <scope>NUCLEOTIDE SEQUENCE</scope>
    <source>
        <strain evidence="1">GVMAG-M-3300023179-86</strain>
    </source>
</reference>
<proteinExistence type="predicted"/>
<organism evidence="1">
    <name type="scientific">viral metagenome</name>
    <dbReference type="NCBI Taxonomy" id="1070528"/>
    <lineage>
        <taxon>unclassified sequences</taxon>
        <taxon>metagenomes</taxon>
        <taxon>organismal metagenomes</taxon>
    </lineage>
</organism>